<dbReference type="Proteomes" id="UP001519308">
    <property type="component" value="Unassembled WGS sequence"/>
</dbReference>
<evidence type="ECO:0000256" key="1">
    <source>
        <dbReference type="SAM" id="Phobius"/>
    </source>
</evidence>
<evidence type="ECO:0000313" key="3">
    <source>
        <dbReference type="Proteomes" id="UP001519308"/>
    </source>
</evidence>
<feature type="transmembrane region" description="Helical" evidence="1">
    <location>
        <begin position="32"/>
        <end position="50"/>
    </location>
</feature>
<evidence type="ECO:0000313" key="2">
    <source>
        <dbReference type="EMBL" id="MBP2022836.1"/>
    </source>
</evidence>
<keyword evidence="1" id="KW-0472">Membrane</keyword>
<keyword evidence="1" id="KW-0812">Transmembrane</keyword>
<keyword evidence="3" id="KW-1185">Reference proteome</keyword>
<name>A0ABS4K6G1_9CLOT</name>
<comment type="caution">
    <text evidence="2">The sequence shown here is derived from an EMBL/GenBank/DDBJ whole genome shotgun (WGS) entry which is preliminary data.</text>
</comment>
<gene>
    <name evidence="2" type="ORF">J2Z44_002661</name>
</gene>
<accession>A0ABS4K6G1</accession>
<keyword evidence="1" id="KW-1133">Transmembrane helix</keyword>
<reference evidence="2 3" key="1">
    <citation type="submission" date="2021-03" db="EMBL/GenBank/DDBJ databases">
        <title>Genomic Encyclopedia of Type Strains, Phase IV (KMG-IV): sequencing the most valuable type-strain genomes for metagenomic binning, comparative biology and taxonomic classification.</title>
        <authorList>
            <person name="Goeker M."/>
        </authorList>
    </citation>
    <scope>NUCLEOTIDE SEQUENCE [LARGE SCALE GENOMIC DNA]</scope>
    <source>
        <strain evidence="2 3">DSM 28650</strain>
    </source>
</reference>
<feature type="transmembrane region" description="Helical" evidence="1">
    <location>
        <begin position="7"/>
        <end position="26"/>
    </location>
</feature>
<dbReference type="EMBL" id="JAGGLL010000020">
    <property type="protein sequence ID" value="MBP2022836.1"/>
    <property type="molecule type" value="Genomic_DNA"/>
</dbReference>
<sequence length="59" mass="6608">MKIWQRRLIGISIVPIIWGVLVDLRFGKVSSFITRVIVVTSIGFLVGSVYEKIKSSITS</sequence>
<proteinExistence type="predicted"/>
<protein>
    <recommendedName>
        <fullName evidence="4">AtpZ/AtpI family protein</fullName>
    </recommendedName>
</protein>
<evidence type="ECO:0008006" key="4">
    <source>
        <dbReference type="Google" id="ProtNLM"/>
    </source>
</evidence>
<dbReference type="RefSeq" id="WP_021285391.1">
    <property type="nucleotide sequence ID" value="NZ_JAGGLL010000020.1"/>
</dbReference>
<organism evidence="2 3">
    <name type="scientific">Clostridium punense</name>
    <dbReference type="NCBI Taxonomy" id="1054297"/>
    <lineage>
        <taxon>Bacteria</taxon>
        <taxon>Bacillati</taxon>
        <taxon>Bacillota</taxon>
        <taxon>Clostridia</taxon>
        <taxon>Eubacteriales</taxon>
        <taxon>Clostridiaceae</taxon>
        <taxon>Clostridium</taxon>
    </lineage>
</organism>